<feature type="region of interest" description="Disordered" evidence="1">
    <location>
        <begin position="522"/>
        <end position="593"/>
    </location>
</feature>
<feature type="compositionally biased region" description="Polar residues" evidence="1">
    <location>
        <begin position="160"/>
        <end position="169"/>
    </location>
</feature>
<reference evidence="2" key="1">
    <citation type="submission" date="2020-01" db="EMBL/GenBank/DDBJ databases">
        <authorList>
            <consortium name="DOE Joint Genome Institute"/>
            <person name="Haridas S."/>
            <person name="Albert R."/>
            <person name="Binder M."/>
            <person name="Bloem J."/>
            <person name="Labutti K."/>
            <person name="Salamov A."/>
            <person name="Andreopoulos B."/>
            <person name="Baker S.E."/>
            <person name="Barry K."/>
            <person name="Bills G."/>
            <person name="Bluhm B.H."/>
            <person name="Cannon C."/>
            <person name="Castanera R."/>
            <person name="Culley D.E."/>
            <person name="Daum C."/>
            <person name="Ezra D."/>
            <person name="Gonzalez J.B."/>
            <person name="Henrissat B."/>
            <person name="Kuo A."/>
            <person name="Liang C."/>
            <person name="Lipzen A."/>
            <person name="Lutzoni F."/>
            <person name="Magnuson J."/>
            <person name="Mondo S."/>
            <person name="Nolan M."/>
            <person name="Ohm R."/>
            <person name="Pangilinan J."/>
            <person name="Park H.-J."/>
            <person name="Ramirez L."/>
            <person name="Alfaro M."/>
            <person name="Sun H."/>
            <person name="Tritt A."/>
            <person name="Yoshinaga Y."/>
            <person name="Zwiers L.-H."/>
            <person name="Turgeon B.G."/>
            <person name="Goodwin S.B."/>
            <person name="Spatafora J.W."/>
            <person name="Crous P.W."/>
            <person name="Grigoriev I.V."/>
        </authorList>
    </citation>
    <scope>NUCLEOTIDE SEQUENCE</scope>
    <source>
        <strain evidence="2">IPT5</strain>
    </source>
</reference>
<evidence type="ECO:0000313" key="3">
    <source>
        <dbReference type="Proteomes" id="UP000799423"/>
    </source>
</evidence>
<dbReference type="EMBL" id="MU006309">
    <property type="protein sequence ID" value="KAF2849989.1"/>
    <property type="molecule type" value="Genomic_DNA"/>
</dbReference>
<feature type="compositionally biased region" description="Basic and acidic residues" evidence="1">
    <location>
        <begin position="18"/>
        <end position="28"/>
    </location>
</feature>
<feature type="compositionally biased region" description="Polar residues" evidence="1">
    <location>
        <begin position="616"/>
        <end position="638"/>
    </location>
</feature>
<feature type="compositionally biased region" description="Basic residues" evidence="1">
    <location>
        <begin position="1"/>
        <end position="17"/>
    </location>
</feature>
<feature type="compositionally biased region" description="Low complexity" evidence="1">
    <location>
        <begin position="899"/>
        <end position="913"/>
    </location>
</feature>
<evidence type="ECO:0000256" key="1">
    <source>
        <dbReference type="SAM" id="MobiDB-lite"/>
    </source>
</evidence>
<name>A0A6A7B6J6_9PLEO</name>
<organism evidence="2 3">
    <name type="scientific">Plenodomus tracheiphilus IPT5</name>
    <dbReference type="NCBI Taxonomy" id="1408161"/>
    <lineage>
        <taxon>Eukaryota</taxon>
        <taxon>Fungi</taxon>
        <taxon>Dikarya</taxon>
        <taxon>Ascomycota</taxon>
        <taxon>Pezizomycotina</taxon>
        <taxon>Dothideomycetes</taxon>
        <taxon>Pleosporomycetidae</taxon>
        <taxon>Pleosporales</taxon>
        <taxon>Pleosporineae</taxon>
        <taxon>Leptosphaeriaceae</taxon>
        <taxon>Plenodomus</taxon>
    </lineage>
</organism>
<feature type="compositionally biased region" description="Basic and acidic residues" evidence="1">
    <location>
        <begin position="942"/>
        <end position="957"/>
    </location>
</feature>
<feature type="compositionally biased region" description="Low complexity" evidence="1">
    <location>
        <begin position="405"/>
        <end position="416"/>
    </location>
</feature>
<feature type="compositionally biased region" description="Low complexity" evidence="1">
    <location>
        <begin position="929"/>
        <end position="940"/>
    </location>
</feature>
<proteinExistence type="predicted"/>
<evidence type="ECO:0000313" key="2">
    <source>
        <dbReference type="EMBL" id="KAF2849989.1"/>
    </source>
</evidence>
<keyword evidence="3" id="KW-1185">Reference proteome</keyword>
<feature type="compositionally biased region" description="Low complexity" evidence="1">
    <location>
        <begin position="747"/>
        <end position="758"/>
    </location>
</feature>
<dbReference type="AlphaFoldDB" id="A0A6A7B6J6"/>
<dbReference type="Proteomes" id="UP000799423">
    <property type="component" value="Unassembled WGS sequence"/>
</dbReference>
<feature type="compositionally biased region" description="Polar residues" evidence="1">
    <location>
        <begin position="567"/>
        <end position="590"/>
    </location>
</feature>
<feature type="compositionally biased region" description="Polar residues" evidence="1">
    <location>
        <begin position="853"/>
        <end position="864"/>
    </location>
</feature>
<feature type="compositionally biased region" description="Low complexity" evidence="1">
    <location>
        <begin position="668"/>
        <end position="685"/>
    </location>
</feature>
<dbReference type="OrthoDB" id="5244050at2759"/>
<feature type="region of interest" description="Disordered" evidence="1">
    <location>
        <begin position="327"/>
        <end position="353"/>
    </location>
</feature>
<feature type="compositionally biased region" description="Polar residues" evidence="1">
    <location>
        <begin position="61"/>
        <end position="70"/>
    </location>
</feature>
<feature type="region of interest" description="Disordered" evidence="1">
    <location>
        <begin position="612"/>
        <end position="957"/>
    </location>
</feature>
<feature type="region of interest" description="Disordered" evidence="1">
    <location>
        <begin position="404"/>
        <end position="426"/>
    </location>
</feature>
<gene>
    <name evidence="2" type="ORF">T440DRAFT_121601</name>
</gene>
<feature type="compositionally biased region" description="Polar residues" evidence="1">
    <location>
        <begin position="654"/>
        <end position="667"/>
    </location>
</feature>
<feature type="compositionally biased region" description="Polar residues" evidence="1">
    <location>
        <begin position="113"/>
        <end position="150"/>
    </location>
</feature>
<feature type="region of interest" description="Disordered" evidence="1">
    <location>
        <begin position="1"/>
        <end position="244"/>
    </location>
</feature>
<protein>
    <submittedName>
        <fullName evidence="2">Uncharacterized protein</fullName>
    </submittedName>
</protein>
<feature type="region of interest" description="Disordered" evidence="1">
    <location>
        <begin position="279"/>
        <end position="311"/>
    </location>
</feature>
<sequence>MARHKKFSFPLPRRSRPKASDSDNDDARSLPSSASVPDWPSRRNEPSSKALRILGTADTLYRSNPSQTRIPPSPGYMSIAVSEGSYGSHPDDRASATATDSSVYGKRPGMAKRSSSNLLGRSYTNEGARGSENSSVTQRLHPQASSSTLRSHYDAKSSPLAISQQTSDSAVRDRALRRGHPPVLSDPVYDGFQPSPASPNMIEGAERKDQRKSKPARLDLSKLFPKPKGGDAQSFGKPMLSPEKMVNSPAAMSMASDYFPRPMTREPTPKIGELAQLKAATRHRNQVPASPTSPRRKFDRDEYDNAKVNVRRPPKGVQHWFDALDEDSEEMSEDGGVPLHAPKALRPTGVPQVPMRKTSLDRMLRHAGLIQSGPRSKQGTLQSKHDSFAHEDIVDVGRLTSPSQYSVNTYNSVNSNKTKESALSKSNLQDASVLSFSSSEDEEVDQTKARRFSVRKSLDSVADAGEIIVGQAQAFDVRPHIRRPSAGVMSTRSTTSTSAATIEVMYAPEVPFIPYQYQGQYQNQHQNQYPRNSIHSGSKRSSHLRQPSIIHEDEDDRPRTAVIMPLSPSTHSIRSARTSASEPQARSNGSRKMMAVTAEEEALLELMRKKRAELQKNGSSPPATKSVPSTQRLRTPSESSRDPHRASAFRALEGSSSPALNPQPQKAPSTCSTFSPSPLLLPSRGRPTRSRGNAATSHFRDSSASATSDTYSDRQSSSPATRGRMSHYLPTPAEFSPLEPFPPSSPTPTASVTSPTDPEASHPPSPITPGLSRGEPDVVVKVASSDTSADSEEVAILDNGVIDAQPSDSVKSDSSHELSGSAGHQRRRTASSGADIAFPAPPTGLGRDLTPFSEASSRPSSLRNDQLFPKVPRKSSRRVDELVHSSPVAVKARLRESSAHSTASRNSSYSQSSVVQLAPVERRSGKLVSASRGSSVASSRTSKRESTRDSVKEKRNSVSDDVLAAWNSLGGTC</sequence>
<feature type="compositionally biased region" description="Basic and acidic residues" evidence="1">
    <location>
        <begin position="296"/>
        <end position="305"/>
    </location>
</feature>
<accession>A0A6A7B6J6</accession>